<evidence type="ECO:0000313" key="2">
    <source>
        <dbReference type="Proteomes" id="UP000004245"/>
    </source>
</evidence>
<proteinExistence type="predicted"/>
<accession>E9T055</accession>
<dbReference type="NCBIfam" id="TIGR04474">
    <property type="entry name" value="tcm_partner"/>
    <property type="match status" value="1"/>
</dbReference>
<name>E9T055_RHOHA</name>
<gene>
    <name evidence="1" type="ORF">HMPREF0724_11756</name>
</gene>
<dbReference type="AlphaFoldDB" id="E9T055"/>
<dbReference type="Proteomes" id="UP000004245">
    <property type="component" value="Unassembled WGS sequence"/>
</dbReference>
<organism evidence="1 2">
    <name type="scientific">Prescottella equi ATCC 33707</name>
    <dbReference type="NCBI Taxonomy" id="525370"/>
    <lineage>
        <taxon>Bacteria</taxon>
        <taxon>Bacillati</taxon>
        <taxon>Actinomycetota</taxon>
        <taxon>Actinomycetes</taxon>
        <taxon>Mycobacteriales</taxon>
        <taxon>Nocardiaceae</taxon>
        <taxon>Prescottella</taxon>
    </lineage>
</organism>
<dbReference type="HOGENOM" id="CLU_072779_0_0_11"/>
<protein>
    <submittedName>
        <fullName evidence="1">Uncharacterized protein</fullName>
    </submittedName>
</protein>
<reference evidence="1" key="1">
    <citation type="submission" date="2011-01" db="EMBL/GenBank/DDBJ databases">
        <authorList>
            <person name="Muzny D."/>
            <person name="Qin X."/>
            <person name="Buhay C."/>
            <person name="Dugan-Rocha S."/>
            <person name="Ding Y."/>
            <person name="Chen G."/>
            <person name="Hawes A."/>
            <person name="Holder M."/>
            <person name="Jhangiani S."/>
            <person name="Johnson A."/>
            <person name="Khan Z."/>
            <person name="Li Z."/>
            <person name="Liu W."/>
            <person name="Liu X."/>
            <person name="Perez L."/>
            <person name="Shen H."/>
            <person name="Wang Q."/>
            <person name="Watt J."/>
            <person name="Xi L."/>
            <person name="Xin Y."/>
            <person name="Zhou J."/>
            <person name="Deng J."/>
            <person name="Jiang H."/>
            <person name="Liu Y."/>
            <person name="Qu J."/>
            <person name="Song X.-Z."/>
            <person name="Zhang L."/>
            <person name="Villasana D."/>
            <person name="Johnson A."/>
            <person name="Liu J."/>
            <person name="Liyanage D."/>
            <person name="Lorensuhewa L."/>
            <person name="Robinson T."/>
            <person name="Song A."/>
            <person name="Song B.-B."/>
            <person name="Dinh H."/>
            <person name="Thornton R."/>
            <person name="Coyle M."/>
            <person name="Francisco L."/>
            <person name="Jackson L."/>
            <person name="Javaid M."/>
            <person name="Korchina V."/>
            <person name="Kovar C."/>
            <person name="Mata R."/>
            <person name="Mathew T."/>
            <person name="Ngo R."/>
            <person name="Nguyen L."/>
            <person name="Nguyen N."/>
            <person name="Okwuonu G."/>
            <person name="Ongeri F."/>
            <person name="Pham C."/>
            <person name="Simmons D."/>
            <person name="Wilczek-Boney K."/>
            <person name="Hale W."/>
            <person name="Jakkamsetti A."/>
            <person name="Pham P."/>
            <person name="Ruth R."/>
            <person name="San Lucas F."/>
            <person name="Warren J."/>
            <person name="Zhang J."/>
            <person name="Zhao Z."/>
            <person name="Zhou C."/>
            <person name="Zhu D."/>
            <person name="Lee S."/>
            <person name="Bess C."/>
            <person name="Blankenburg K."/>
            <person name="Forbes L."/>
            <person name="Fu Q."/>
            <person name="Gubbala S."/>
            <person name="Hirani K."/>
            <person name="Jayaseelan J.C."/>
            <person name="Lara F."/>
            <person name="Munidasa M."/>
            <person name="Palculict T."/>
            <person name="Patil S."/>
            <person name="Pu L.-L."/>
            <person name="Saada N."/>
            <person name="Tang L."/>
            <person name="Weissenberger G."/>
            <person name="Zhu Y."/>
            <person name="Hemphill L."/>
            <person name="Shang Y."/>
            <person name="Youmans B."/>
            <person name="Ayvaz T."/>
            <person name="Ross M."/>
            <person name="Santibanez J."/>
            <person name="Aqrawi P."/>
            <person name="Gross S."/>
            <person name="Joshi V."/>
            <person name="Fowler G."/>
            <person name="Nazareth L."/>
            <person name="Reid J."/>
            <person name="Worley K."/>
            <person name="Petrosino J."/>
            <person name="Highlander S."/>
            <person name="Gibbs R."/>
        </authorList>
    </citation>
    <scope>NUCLEOTIDE SEQUENCE [LARGE SCALE GENOMIC DNA]</scope>
    <source>
        <strain evidence="1">ATCC 33707</strain>
    </source>
</reference>
<dbReference type="InterPro" id="IPR031009">
    <property type="entry name" value="Tcm_partner"/>
</dbReference>
<sequence length="257" mass="29377">MQQTTAANLEMELRAQYPGRSLEVLRGDCNVEIPGYLKTLSIDWPRYAAVFAMVDQFSAEISWDTLEYLSRFRRNKRGFKVELWLYFGHGLLPRGLGLGDEPDKAAVKRVQEYADRIDRMYGTAQWRELWRAREAGSLSGASFRGELVNLMRWRLERVLGYKTTLPLEFTNENGNPIYTVIFATSNDTGAHIMNSVFSKHGVALANMRNMSKAAKRLEREEDAGEFSLFGAEEIGTLMTCTTVREPLMPPVEPYRFP</sequence>
<comment type="caution">
    <text evidence="1">The sequence shown here is derived from an EMBL/GenBank/DDBJ whole genome shotgun (WGS) entry which is preliminary data.</text>
</comment>
<keyword evidence="2" id="KW-1185">Reference proteome</keyword>
<evidence type="ECO:0000313" key="1">
    <source>
        <dbReference type="EMBL" id="EGD24638.1"/>
    </source>
</evidence>
<dbReference type="EMBL" id="ADNW02000008">
    <property type="protein sequence ID" value="EGD24638.1"/>
    <property type="molecule type" value="Genomic_DNA"/>
</dbReference>